<sequence length="133" mass="14625">MAAHQRTMRLHTCRKDLAASRRYFGESLRLRAVAEDARSISYDAGDVVLVLDWTLDHTASSVEDEAQSDVVLLADEIEAVRAALESCGVRFTRTDRPAISFAAQDGPEFVILDLSDECLMWPSAGWRAGPCPG</sequence>
<protein>
    <submittedName>
        <fullName evidence="1">Uncharacterized protein</fullName>
    </submittedName>
</protein>
<dbReference type="InterPro" id="IPR029068">
    <property type="entry name" value="Glyas_Bleomycin-R_OHBP_Dase"/>
</dbReference>
<proteinExistence type="predicted"/>
<dbReference type="Proteomes" id="UP000598146">
    <property type="component" value="Unassembled WGS sequence"/>
</dbReference>
<dbReference type="Gene3D" id="3.10.180.10">
    <property type="entry name" value="2,3-Dihydroxybiphenyl 1,2-Dioxygenase, domain 1"/>
    <property type="match status" value="1"/>
</dbReference>
<gene>
    <name evidence="1" type="ORF">I4J89_31990</name>
</gene>
<accession>A0A931CF57</accession>
<reference evidence="1" key="1">
    <citation type="submission" date="2020-11" db="EMBL/GenBank/DDBJ databases">
        <title>Isolation and identification of active actinomycetes.</title>
        <authorList>
            <person name="Sun X."/>
        </authorList>
    </citation>
    <scope>NUCLEOTIDE SEQUENCE</scope>
    <source>
        <strain evidence="1">NEAU-A11</strain>
    </source>
</reference>
<dbReference type="SUPFAM" id="SSF54593">
    <property type="entry name" value="Glyoxalase/Bleomycin resistance protein/Dihydroxybiphenyl dioxygenase"/>
    <property type="match status" value="1"/>
</dbReference>
<dbReference type="EMBL" id="JADQTO010000018">
    <property type="protein sequence ID" value="MBG0566078.1"/>
    <property type="molecule type" value="Genomic_DNA"/>
</dbReference>
<evidence type="ECO:0000313" key="1">
    <source>
        <dbReference type="EMBL" id="MBG0566078.1"/>
    </source>
</evidence>
<keyword evidence="2" id="KW-1185">Reference proteome</keyword>
<evidence type="ECO:0000313" key="2">
    <source>
        <dbReference type="Proteomes" id="UP000598146"/>
    </source>
</evidence>
<comment type="caution">
    <text evidence="1">The sequence shown here is derived from an EMBL/GenBank/DDBJ whole genome shotgun (WGS) entry which is preliminary data.</text>
</comment>
<dbReference type="RefSeq" id="WP_196417855.1">
    <property type="nucleotide sequence ID" value="NZ_JADQTO010000018.1"/>
</dbReference>
<organism evidence="1 2">
    <name type="scientific">Actinoplanes aureus</name>
    <dbReference type="NCBI Taxonomy" id="2792083"/>
    <lineage>
        <taxon>Bacteria</taxon>
        <taxon>Bacillati</taxon>
        <taxon>Actinomycetota</taxon>
        <taxon>Actinomycetes</taxon>
        <taxon>Micromonosporales</taxon>
        <taxon>Micromonosporaceae</taxon>
        <taxon>Actinoplanes</taxon>
    </lineage>
</organism>
<dbReference type="AlphaFoldDB" id="A0A931CF57"/>
<name>A0A931CF57_9ACTN</name>